<feature type="coiled-coil region" evidence="1">
    <location>
        <begin position="35"/>
        <end position="62"/>
    </location>
</feature>
<dbReference type="RefSeq" id="WP_230438939.1">
    <property type="nucleotide sequence ID" value="NZ_CP087715.1"/>
</dbReference>
<name>A0ABW3UEB8_9GAMM</name>
<evidence type="ECO:0008006" key="5">
    <source>
        <dbReference type="Google" id="ProtNLM"/>
    </source>
</evidence>
<proteinExistence type="predicted"/>
<evidence type="ECO:0000313" key="4">
    <source>
        <dbReference type="Proteomes" id="UP001597264"/>
    </source>
</evidence>
<feature type="region of interest" description="Disordered" evidence="2">
    <location>
        <begin position="82"/>
        <end position="149"/>
    </location>
</feature>
<comment type="caution">
    <text evidence="3">The sequence shown here is derived from an EMBL/GenBank/DDBJ whole genome shotgun (WGS) entry which is preliminary data.</text>
</comment>
<feature type="compositionally biased region" description="Basic and acidic residues" evidence="2">
    <location>
        <begin position="138"/>
        <end position="149"/>
    </location>
</feature>
<evidence type="ECO:0000313" key="3">
    <source>
        <dbReference type="EMBL" id="MFD1217825.1"/>
    </source>
</evidence>
<gene>
    <name evidence="3" type="ORF">ACFQ2X_14555</name>
</gene>
<organism evidence="3 4">
    <name type="scientific">Microbulbifer celer</name>
    <dbReference type="NCBI Taxonomy" id="435905"/>
    <lineage>
        <taxon>Bacteria</taxon>
        <taxon>Pseudomonadati</taxon>
        <taxon>Pseudomonadota</taxon>
        <taxon>Gammaproteobacteria</taxon>
        <taxon>Cellvibrionales</taxon>
        <taxon>Microbulbiferaceae</taxon>
        <taxon>Microbulbifer</taxon>
    </lineage>
</organism>
<keyword evidence="1" id="KW-0175">Coiled coil</keyword>
<reference evidence="4" key="1">
    <citation type="journal article" date="2019" name="Int. J. Syst. Evol. Microbiol.">
        <title>The Global Catalogue of Microorganisms (GCM) 10K type strain sequencing project: providing services to taxonomists for standard genome sequencing and annotation.</title>
        <authorList>
            <consortium name="The Broad Institute Genomics Platform"/>
            <consortium name="The Broad Institute Genome Sequencing Center for Infectious Disease"/>
            <person name="Wu L."/>
            <person name="Ma J."/>
        </authorList>
    </citation>
    <scope>NUCLEOTIDE SEQUENCE [LARGE SCALE GENOMIC DNA]</scope>
    <source>
        <strain evidence="4">CCUG 54356</strain>
    </source>
</reference>
<dbReference type="EMBL" id="JBHTLR010000019">
    <property type="protein sequence ID" value="MFD1217825.1"/>
    <property type="molecule type" value="Genomic_DNA"/>
</dbReference>
<keyword evidence="4" id="KW-1185">Reference proteome</keyword>
<accession>A0ABW3UEB8</accession>
<sequence>MRNFSLLVVIVLAFGTAAVLYEKESRKVKGVLSQLTDLQAQMGDMQAEINRLSGELEAVRLAERRRPNLNAVASRVLQREIARSDRASGGSEKAPRKLINGLRASDVTSVGPAIRSRDDEEDDSDWSKPTVDAEEFEAQGRESVADPYL</sequence>
<evidence type="ECO:0000256" key="1">
    <source>
        <dbReference type="SAM" id="Coils"/>
    </source>
</evidence>
<protein>
    <recommendedName>
        <fullName evidence="5">Cell division protein FtsL</fullName>
    </recommendedName>
</protein>
<dbReference type="Proteomes" id="UP001597264">
    <property type="component" value="Unassembled WGS sequence"/>
</dbReference>
<evidence type="ECO:0000256" key="2">
    <source>
        <dbReference type="SAM" id="MobiDB-lite"/>
    </source>
</evidence>